<dbReference type="AlphaFoldDB" id="A0A0N7JUI3"/>
<protein>
    <submittedName>
        <fullName evidence="1">Uncharacterized protein</fullName>
    </submittedName>
</protein>
<organism evidence="1 2">
    <name type="scientific">Paraburkholderia caribensis MBA4</name>
    <dbReference type="NCBI Taxonomy" id="1323664"/>
    <lineage>
        <taxon>Bacteria</taxon>
        <taxon>Pseudomonadati</taxon>
        <taxon>Pseudomonadota</taxon>
        <taxon>Betaproteobacteria</taxon>
        <taxon>Burkholderiales</taxon>
        <taxon>Burkholderiaceae</taxon>
        <taxon>Paraburkholderia</taxon>
    </lineage>
</organism>
<dbReference type="EMBL" id="CP012747">
    <property type="protein sequence ID" value="ALL66493.1"/>
    <property type="molecule type" value="Genomic_DNA"/>
</dbReference>
<reference evidence="1 2" key="1">
    <citation type="journal article" date="2014" name="Genome Announc.">
        <title>Draft Genome Sequence of the Haloacid-Degrading Burkholderia caribensis Strain MBA4.</title>
        <authorList>
            <person name="Pan Y."/>
            <person name="Kong K.F."/>
            <person name="Tsang J.S."/>
        </authorList>
    </citation>
    <scope>NUCLEOTIDE SEQUENCE [LARGE SCALE GENOMIC DNA]</scope>
    <source>
        <strain evidence="1 2">MBA4</strain>
    </source>
</reference>
<dbReference type="KEGG" id="bcai:K788_0003233"/>
<accession>A0A0N7JUI3</accession>
<dbReference type="Proteomes" id="UP000019146">
    <property type="component" value="Chromosome 2"/>
</dbReference>
<evidence type="ECO:0000313" key="2">
    <source>
        <dbReference type="Proteomes" id="UP000019146"/>
    </source>
</evidence>
<name>A0A0N7JUI3_9BURK</name>
<proteinExistence type="predicted"/>
<sequence length="50" mass="5301">MRLAKSPPGISKYSPEPRVPALDTAIPVDSFCVRSAPHSVSRPGTLNILA</sequence>
<evidence type="ECO:0000313" key="1">
    <source>
        <dbReference type="EMBL" id="ALL66493.1"/>
    </source>
</evidence>
<gene>
    <name evidence="1" type="ORF">K788_0003233</name>
</gene>